<evidence type="ECO:0000313" key="2">
    <source>
        <dbReference type="EMBL" id="KAF4469862.1"/>
    </source>
</evidence>
<comment type="caution">
    <text evidence="2">The sequence shown here is derived from an EMBL/GenBank/DDBJ whole genome shotgun (WGS) entry which is preliminary data.</text>
</comment>
<evidence type="ECO:0000256" key="1">
    <source>
        <dbReference type="SAM" id="Phobius"/>
    </source>
</evidence>
<keyword evidence="1" id="KW-0812">Transmembrane</keyword>
<keyword evidence="3" id="KW-1185">Reference proteome</keyword>
<dbReference type="EMBL" id="JAADYS010000428">
    <property type="protein sequence ID" value="KAF4469862.1"/>
    <property type="molecule type" value="Genomic_DNA"/>
</dbReference>
<protein>
    <submittedName>
        <fullName evidence="2">Uncharacterized protein</fullName>
    </submittedName>
</protein>
<reference evidence="2 3" key="1">
    <citation type="submission" date="2020-01" db="EMBL/GenBank/DDBJ databases">
        <title>Identification and distribution of gene clusters putatively required for synthesis of sphingolipid metabolism inhibitors in phylogenetically diverse species of the filamentous fungus Fusarium.</title>
        <authorList>
            <person name="Kim H.-S."/>
            <person name="Busman M."/>
            <person name="Brown D.W."/>
            <person name="Divon H."/>
            <person name="Uhlig S."/>
            <person name="Proctor R.H."/>
        </authorList>
    </citation>
    <scope>NUCLEOTIDE SEQUENCE [LARGE SCALE GENOMIC DNA]</scope>
    <source>
        <strain evidence="2 3">NRRL 20459</strain>
    </source>
</reference>
<feature type="transmembrane region" description="Helical" evidence="1">
    <location>
        <begin position="49"/>
        <end position="77"/>
    </location>
</feature>
<evidence type="ECO:0000313" key="3">
    <source>
        <dbReference type="Proteomes" id="UP000554235"/>
    </source>
</evidence>
<dbReference type="AlphaFoldDB" id="A0A8H4PL77"/>
<dbReference type="PANTHER" id="PTHR42069">
    <property type="entry name" value="HYPHAL ANASTAMOSIS-8 PROTEIN"/>
    <property type="match status" value="1"/>
</dbReference>
<name>A0A8H4PL77_9HYPO</name>
<organism evidence="2 3">
    <name type="scientific">Fusarium albosuccineum</name>
    <dbReference type="NCBI Taxonomy" id="1237068"/>
    <lineage>
        <taxon>Eukaryota</taxon>
        <taxon>Fungi</taxon>
        <taxon>Dikarya</taxon>
        <taxon>Ascomycota</taxon>
        <taxon>Pezizomycotina</taxon>
        <taxon>Sordariomycetes</taxon>
        <taxon>Hypocreomycetidae</taxon>
        <taxon>Hypocreales</taxon>
        <taxon>Nectriaceae</taxon>
        <taxon>Fusarium</taxon>
        <taxon>Fusarium decemcellulare species complex</taxon>
    </lineage>
</organism>
<dbReference type="PANTHER" id="PTHR42069:SF1">
    <property type="entry name" value="MARVEL DOMAIN-CONTAINING PROTEIN"/>
    <property type="match status" value="1"/>
</dbReference>
<keyword evidence="1" id="KW-0472">Membrane</keyword>
<keyword evidence="1" id="KW-1133">Transmembrane helix</keyword>
<dbReference type="OrthoDB" id="5400774at2759"/>
<dbReference type="Proteomes" id="UP000554235">
    <property type="component" value="Unassembled WGS sequence"/>
</dbReference>
<feature type="transmembrane region" description="Helical" evidence="1">
    <location>
        <begin position="126"/>
        <end position="146"/>
    </location>
</feature>
<proteinExistence type="predicted"/>
<accession>A0A8H4PL77</accession>
<gene>
    <name evidence="2" type="ORF">FALBO_3242</name>
</gene>
<sequence length="219" mass="24767">MRPLRPMRARGDDLASTSTEYSANAQLIQTNHAKEARARKRRDSRLDRIIYLTRLVIRILSLLFSVSIVAVLGYAVVFYNRSKNEWIKDENTGFQSKVSNCCSFNLILCIANFSKRVRHLTNVGNVATVVVSTVAIILWVAVGVWYKVDDLNARKHYDMLSYVCARHKSVKLTSKIGNFGALCSQMRYVWWALVVVASLELIAIGTVVWAIWAKRRGGA</sequence>
<feature type="transmembrane region" description="Helical" evidence="1">
    <location>
        <begin position="188"/>
        <end position="212"/>
    </location>
</feature>